<name>A0ABT4T7U5_9ACTN</name>
<accession>A0ABT4T7U5</accession>
<evidence type="ECO:0000313" key="2">
    <source>
        <dbReference type="EMBL" id="MDA0645183.1"/>
    </source>
</evidence>
<dbReference type="Proteomes" id="UP001212498">
    <property type="component" value="Unassembled WGS sequence"/>
</dbReference>
<evidence type="ECO:0008006" key="4">
    <source>
        <dbReference type="Google" id="ProtNLM"/>
    </source>
</evidence>
<keyword evidence="1" id="KW-0472">Membrane</keyword>
<evidence type="ECO:0000256" key="1">
    <source>
        <dbReference type="SAM" id="Phobius"/>
    </source>
</evidence>
<comment type="caution">
    <text evidence="2">The sequence shown here is derived from an EMBL/GenBank/DDBJ whole genome shotgun (WGS) entry which is preliminary data.</text>
</comment>
<reference evidence="2 3" key="1">
    <citation type="submission" date="2022-11" db="EMBL/GenBank/DDBJ databases">
        <title>Nonomuraea corallina sp. nov., a new species of the genus Nonomuraea isolated from sea side sediment in Thai sea.</title>
        <authorList>
            <person name="Ngamcharungchit C."/>
            <person name="Matsumoto A."/>
            <person name="Suriyachadkun C."/>
            <person name="Panbangred W."/>
            <person name="Inahashi Y."/>
            <person name="Intra B."/>
        </authorList>
    </citation>
    <scope>NUCLEOTIDE SEQUENCE [LARGE SCALE GENOMIC DNA]</scope>
    <source>
        <strain evidence="2 3">DSM 43553</strain>
    </source>
</reference>
<sequence length="85" mass="8186">MTSPDPHPDEPRPGELRGPAAEVLSAAGFACAAVALLYLPIAFGLAGILLGIAGHARGEALGRWAAVGAAAAMAAGTALGALLAA</sequence>
<feature type="transmembrane region" description="Helical" evidence="1">
    <location>
        <begin position="26"/>
        <end position="52"/>
    </location>
</feature>
<proteinExistence type="predicted"/>
<protein>
    <recommendedName>
        <fullName evidence="4">DUF4190 domain-containing protein</fullName>
    </recommendedName>
</protein>
<keyword evidence="1" id="KW-0812">Transmembrane</keyword>
<dbReference type="RefSeq" id="WP_148031924.1">
    <property type="nucleotide sequence ID" value="NZ_BAABFD010000002.1"/>
</dbReference>
<keyword evidence="3" id="KW-1185">Reference proteome</keyword>
<feature type="transmembrane region" description="Helical" evidence="1">
    <location>
        <begin position="64"/>
        <end position="84"/>
    </location>
</feature>
<dbReference type="EMBL" id="JAPNUD010000126">
    <property type="protein sequence ID" value="MDA0645183.1"/>
    <property type="molecule type" value="Genomic_DNA"/>
</dbReference>
<keyword evidence="1" id="KW-1133">Transmembrane helix</keyword>
<gene>
    <name evidence="2" type="ORF">OUY24_31535</name>
</gene>
<organism evidence="2 3">
    <name type="scientific">Nonomuraea ferruginea</name>
    <dbReference type="NCBI Taxonomy" id="46174"/>
    <lineage>
        <taxon>Bacteria</taxon>
        <taxon>Bacillati</taxon>
        <taxon>Actinomycetota</taxon>
        <taxon>Actinomycetes</taxon>
        <taxon>Streptosporangiales</taxon>
        <taxon>Streptosporangiaceae</taxon>
        <taxon>Nonomuraea</taxon>
    </lineage>
</organism>
<evidence type="ECO:0000313" key="3">
    <source>
        <dbReference type="Proteomes" id="UP001212498"/>
    </source>
</evidence>